<proteinExistence type="inferred from homology"/>
<dbReference type="NCBIfam" id="NF001244">
    <property type="entry name" value="PRK00216.1-5"/>
    <property type="match status" value="1"/>
</dbReference>
<keyword evidence="1 5" id="KW-0474">Menaquinone biosynthesis</keyword>
<evidence type="ECO:0000256" key="1">
    <source>
        <dbReference type="ARBA" id="ARBA00022428"/>
    </source>
</evidence>
<keyword evidence="4 5" id="KW-0949">S-adenosyl-L-methionine</keyword>
<accession>A0A7W5H1M1</accession>
<keyword evidence="7" id="KW-1185">Reference proteome</keyword>
<dbReference type="PANTHER" id="PTHR43591">
    <property type="entry name" value="METHYLTRANSFERASE"/>
    <property type="match status" value="1"/>
</dbReference>
<dbReference type="EC" id="2.1.1.163" evidence="5"/>
<reference evidence="6 7" key="1">
    <citation type="submission" date="2020-08" db="EMBL/GenBank/DDBJ databases">
        <title>Genomic Encyclopedia of Type Strains, Phase IV (KMG-IV): sequencing the most valuable type-strain genomes for metagenomic binning, comparative biology and taxonomic classification.</title>
        <authorList>
            <person name="Goeker M."/>
        </authorList>
    </citation>
    <scope>NUCLEOTIDE SEQUENCE [LARGE SCALE GENOMIC DNA]</scope>
    <source>
        <strain evidence="6 7">DSM 27471</strain>
    </source>
</reference>
<dbReference type="PROSITE" id="PS51608">
    <property type="entry name" value="SAM_MT_UBIE"/>
    <property type="match status" value="1"/>
</dbReference>
<dbReference type="PANTHER" id="PTHR43591:SF24">
    <property type="entry name" value="2-METHOXY-6-POLYPRENYL-1,4-BENZOQUINOL METHYLASE, MITOCHONDRIAL"/>
    <property type="match status" value="1"/>
</dbReference>
<comment type="caution">
    <text evidence="6">The sequence shown here is derived from an EMBL/GenBank/DDBJ whole genome shotgun (WGS) entry which is preliminary data.</text>
</comment>
<comment type="caution">
    <text evidence="5">Lacks conserved residue(s) required for the propagation of feature annotation.</text>
</comment>
<gene>
    <name evidence="5" type="primary">menG</name>
    <name evidence="6" type="ORF">FHX64_000675</name>
</gene>
<dbReference type="PROSITE" id="PS01184">
    <property type="entry name" value="UBIE_2"/>
    <property type="match status" value="1"/>
</dbReference>
<dbReference type="HAMAP" id="MF_01813">
    <property type="entry name" value="MenG_UbiE_methyltr"/>
    <property type="match status" value="1"/>
</dbReference>
<feature type="binding site" evidence="5">
    <location>
        <position position="62"/>
    </location>
    <ligand>
        <name>S-adenosyl-L-methionine</name>
        <dbReference type="ChEBI" id="CHEBI:59789"/>
    </ligand>
</feature>
<evidence type="ECO:0000256" key="2">
    <source>
        <dbReference type="ARBA" id="ARBA00022603"/>
    </source>
</evidence>
<dbReference type="GO" id="GO:0032259">
    <property type="term" value="P:methylation"/>
    <property type="evidence" value="ECO:0007669"/>
    <property type="project" value="UniProtKB-KW"/>
</dbReference>
<keyword evidence="2 5" id="KW-0489">Methyltransferase</keyword>
<dbReference type="GO" id="GO:0043770">
    <property type="term" value="F:demethylmenaquinone methyltransferase activity"/>
    <property type="evidence" value="ECO:0007669"/>
    <property type="project" value="UniProtKB-UniRule"/>
</dbReference>
<dbReference type="Proteomes" id="UP000544222">
    <property type="component" value="Unassembled WGS sequence"/>
</dbReference>
<dbReference type="Pfam" id="PF01209">
    <property type="entry name" value="Ubie_methyltran"/>
    <property type="match status" value="1"/>
</dbReference>
<protein>
    <recommendedName>
        <fullName evidence="5">Demethylmenaquinone methyltransferase</fullName>
        <ecNumber evidence="5">2.1.1.163</ecNumber>
    </recommendedName>
</protein>
<dbReference type="InterPro" id="IPR023576">
    <property type="entry name" value="UbiE/COQ5_MeTrFase_CS"/>
</dbReference>
<dbReference type="CDD" id="cd02440">
    <property type="entry name" value="AdoMet_MTases"/>
    <property type="match status" value="1"/>
</dbReference>
<keyword evidence="3 5" id="KW-0808">Transferase</keyword>
<evidence type="ECO:0000313" key="7">
    <source>
        <dbReference type="Proteomes" id="UP000544222"/>
    </source>
</evidence>
<dbReference type="UniPathway" id="UPA00079">
    <property type="reaction ID" value="UER00169"/>
</dbReference>
<evidence type="ECO:0000313" key="6">
    <source>
        <dbReference type="EMBL" id="MBB3186512.1"/>
    </source>
</evidence>
<dbReference type="InterPro" id="IPR029063">
    <property type="entry name" value="SAM-dependent_MTases_sf"/>
</dbReference>
<dbReference type="InterPro" id="IPR004033">
    <property type="entry name" value="UbiE/COQ5_MeTrFase"/>
</dbReference>
<comment type="similarity">
    <text evidence="5">Belongs to the class I-like SAM-binding methyltransferase superfamily. MenG/UbiE family.</text>
</comment>
<evidence type="ECO:0000256" key="4">
    <source>
        <dbReference type="ARBA" id="ARBA00022691"/>
    </source>
</evidence>
<evidence type="ECO:0000256" key="5">
    <source>
        <dbReference type="HAMAP-Rule" id="MF_01813"/>
    </source>
</evidence>
<dbReference type="GO" id="GO:0009234">
    <property type="term" value="P:menaquinone biosynthetic process"/>
    <property type="evidence" value="ECO:0007669"/>
    <property type="project" value="UniProtKB-UniRule"/>
</dbReference>
<dbReference type="SUPFAM" id="SSF53335">
    <property type="entry name" value="S-adenosyl-L-methionine-dependent methyltransferases"/>
    <property type="match status" value="1"/>
</dbReference>
<feature type="binding site" evidence="5">
    <location>
        <position position="82"/>
    </location>
    <ligand>
        <name>S-adenosyl-L-methionine</name>
        <dbReference type="ChEBI" id="CHEBI:59789"/>
    </ligand>
</feature>
<evidence type="ECO:0000256" key="3">
    <source>
        <dbReference type="ARBA" id="ARBA00022679"/>
    </source>
</evidence>
<name>A0A7W5H1M1_9PORP</name>
<comment type="function">
    <text evidence="5">Methyltransferase required for the conversion of demethylmenaquinol (DMKH2) to menaquinol (MKH2).</text>
</comment>
<comment type="catalytic activity">
    <reaction evidence="5">
        <text>a 2-demethylmenaquinol + S-adenosyl-L-methionine = a menaquinol + S-adenosyl-L-homocysteine + H(+)</text>
        <dbReference type="Rhea" id="RHEA:42640"/>
        <dbReference type="Rhea" id="RHEA-COMP:9539"/>
        <dbReference type="Rhea" id="RHEA-COMP:9563"/>
        <dbReference type="ChEBI" id="CHEBI:15378"/>
        <dbReference type="ChEBI" id="CHEBI:18151"/>
        <dbReference type="ChEBI" id="CHEBI:55437"/>
        <dbReference type="ChEBI" id="CHEBI:57856"/>
        <dbReference type="ChEBI" id="CHEBI:59789"/>
        <dbReference type="EC" id="2.1.1.163"/>
    </reaction>
</comment>
<dbReference type="EMBL" id="JACHYB010000001">
    <property type="protein sequence ID" value="MBB3186512.1"/>
    <property type="molecule type" value="Genomic_DNA"/>
</dbReference>
<organism evidence="6 7">
    <name type="scientific">Microbacter margulisiae</name>
    <dbReference type="NCBI Taxonomy" id="1350067"/>
    <lineage>
        <taxon>Bacteria</taxon>
        <taxon>Pseudomonadati</taxon>
        <taxon>Bacteroidota</taxon>
        <taxon>Bacteroidia</taxon>
        <taxon>Bacteroidales</taxon>
        <taxon>Porphyromonadaceae</taxon>
        <taxon>Microbacter</taxon>
    </lineage>
</organism>
<sequence>MNSDSTTVNKKGVRQMFDDIAWRYDFLNHFLTFGIDIWWRRKAIQLISKKKGAVMLDIATGTADLAIALVKYRNPFQVIGVDVSEGMLEFGKQKIQELELTEQIILQQENGEALSFPDNSFDAVTIGFGIRNFEHPDKGLAEMFRVLKPDGELVILEFSRPNNPVLSHIFDLYFCYVLPHIGKIFSKHKTAYTYLPESVKQFPYGKNFEKMMQQAGFSKTLFRPLTLGIVTIYKGTKL</sequence>
<comment type="pathway">
    <text evidence="5">Quinol/quinone metabolism; menaquinone biosynthesis; menaquinol from 1,4-dihydroxy-2-naphthoate: step 2/2.</text>
</comment>
<dbReference type="NCBIfam" id="TIGR01934">
    <property type="entry name" value="MenG_MenH_UbiE"/>
    <property type="match status" value="1"/>
</dbReference>
<dbReference type="RefSeq" id="WP_221202131.1">
    <property type="nucleotide sequence ID" value="NZ_JACHYB010000001.1"/>
</dbReference>
<dbReference type="Gene3D" id="3.40.50.150">
    <property type="entry name" value="Vaccinia Virus protein VP39"/>
    <property type="match status" value="1"/>
</dbReference>
<dbReference type="AlphaFoldDB" id="A0A7W5H1M1"/>
<feature type="binding site" evidence="5">
    <location>
        <begin position="110"/>
        <end position="111"/>
    </location>
    <ligand>
        <name>S-adenosyl-L-methionine</name>
        <dbReference type="ChEBI" id="CHEBI:59789"/>
    </ligand>
</feature>